<dbReference type="InterPro" id="IPR036322">
    <property type="entry name" value="WD40_repeat_dom_sf"/>
</dbReference>
<dbReference type="SUPFAM" id="SSF50978">
    <property type="entry name" value="WD40 repeat-like"/>
    <property type="match status" value="1"/>
</dbReference>
<dbReference type="CDD" id="cd00200">
    <property type="entry name" value="WD40"/>
    <property type="match status" value="1"/>
</dbReference>
<dbReference type="PANTHER" id="PTHR22847:SF637">
    <property type="entry name" value="WD REPEAT DOMAIN 5B"/>
    <property type="match status" value="1"/>
</dbReference>
<protein>
    <submittedName>
        <fullName evidence="4">Uncharacterized protein</fullName>
    </submittedName>
</protein>
<feature type="repeat" description="WD" evidence="3">
    <location>
        <begin position="227"/>
        <end position="275"/>
    </location>
</feature>
<evidence type="ECO:0000256" key="1">
    <source>
        <dbReference type="ARBA" id="ARBA00022574"/>
    </source>
</evidence>
<gene>
    <name evidence="4" type="ORF">RFI_01308</name>
</gene>
<dbReference type="EMBL" id="ASPP01001320">
    <property type="protein sequence ID" value="ETO35755.1"/>
    <property type="molecule type" value="Genomic_DNA"/>
</dbReference>
<dbReference type="PROSITE" id="PS50082">
    <property type="entry name" value="WD_REPEATS_2"/>
    <property type="match status" value="6"/>
</dbReference>
<dbReference type="InterPro" id="IPR019775">
    <property type="entry name" value="WD40_repeat_CS"/>
</dbReference>
<feature type="repeat" description="WD" evidence="3">
    <location>
        <begin position="36"/>
        <end position="79"/>
    </location>
</feature>
<reference evidence="4 5" key="1">
    <citation type="journal article" date="2013" name="Curr. Biol.">
        <title>The Genome of the Foraminiferan Reticulomyxa filosa.</title>
        <authorList>
            <person name="Glockner G."/>
            <person name="Hulsmann N."/>
            <person name="Schleicher M."/>
            <person name="Noegel A.A."/>
            <person name="Eichinger L."/>
            <person name="Gallinger C."/>
            <person name="Pawlowski J."/>
            <person name="Sierra R."/>
            <person name="Euteneuer U."/>
            <person name="Pillet L."/>
            <person name="Moustafa A."/>
            <person name="Platzer M."/>
            <person name="Groth M."/>
            <person name="Szafranski K."/>
            <person name="Schliwa M."/>
        </authorList>
    </citation>
    <scope>NUCLEOTIDE SEQUENCE [LARGE SCALE GENOMIC DNA]</scope>
</reference>
<proteinExistence type="predicted"/>
<evidence type="ECO:0000313" key="4">
    <source>
        <dbReference type="EMBL" id="ETO35755.1"/>
    </source>
</evidence>
<dbReference type="Proteomes" id="UP000023152">
    <property type="component" value="Unassembled WGS sequence"/>
</dbReference>
<feature type="repeat" description="WD" evidence="3">
    <location>
        <begin position="200"/>
        <end position="226"/>
    </location>
</feature>
<evidence type="ECO:0000256" key="3">
    <source>
        <dbReference type="PROSITE-ProRule" id="PRU00221"/>
    </source>
</evidence>
<evidence type="ECO:0000313" key="5">
    <source>
        <dbReference type="Proteomes" id="UP000023152"/>
    </source>
</evidence>
<dbReference type="InterPro" id="IPR020472">
    <property type="entry name" value="WD40_PAC1"/>
</dbReference>
<name>X6PB29_RETFI</name>
<dbReference type="PROSITE" id="PS50294">
    <property type="entry name" value="WD_REPEATS_REGION"/>
    <property type="match status" value="4"/>
</dbReference>
<evidence type="ECO:0000256" key="2">
    <source>
        <dbReference type="ARBA" id="ARBA00022737"/>
    </source>
</evidence>
<keyword evidence="5" id="KW-1185">Reference proteome</keyword>
<dbReference type="PRINTS" id="PR00320">
    <property type="entry name" value="GPROTEINBRPT"/>
</dbReference>
<dbReference type="SMART" id="SM00320">
    <property type="entry name" value="WD40"/>
    <property type="match status" value="6"/>
</dbReference>
<feature type="repeat" description="WD" evidence="3">
    <location>
        <begin position="293"/>
        <end position="327"/>
    </location>
</feature>
<keyword evidence="2" id="KW-0677">Repeat</keyword>
<dbReference type="Pfam" id="PF00400">
    <property type="entry name" value="WD40"/>
    <property type="match status" value="6"/>
</dbReference>
<dbReference type="PANTHER" id="PTHR22847">
    <property type="entry name" value="WD40 REPEAT PROTEIN"/>
    <property type="match status" value="1"/>
</dbReference>
<dbReference type="AlphaFoldDB" id="X6PB29"/>
<feature type="non-terminal residue" evidence="4">
    <location>
        <position position="1"/>
    </location>
</feature>
<comment type="caution">
    <text evidence="4">The sequence shown here is derived from an EMBL/GenBank/DDBJ whole genome shotgun (WGS) entry which is preliminary data.</text>
</comment>
<dbReference type="InterPro" id="IPR015943">
    <property type="entry name" value="WD40/YVTN_repeat-like_dom_sf"/>
</dbReference>
<dbReference type="Gene3D" id="2.130.10.10">
    <property type="entry name" value="YVTN repeat-like/Quinoprotein amine dehydrogenase"/>
    <property type="match status" value="3"/>
</dbReference>
<feature type="repeat" description="WD" evidence="3">
    <location>
        <begin position="80"/>
        <end position="127"/>
    </location>
</feature>
<accession>X6PB29</accession>
<keyword evidence="1 3" id="KW-0853">WD repeat</keyword>
<dbReference type="PROSITE" id="PS00678">
    <property type="entry name" value="WD_REPEATS_1"/>
    <property type="match status" value="5"/>
</dbReference>
<sequence length="394" mass="45431">IKLGWIQEFDKLVVKYAATVFILDTFRSSSKLLKTFRGHTNWVNSIDCTTFNDCQFLCSGSDDQTVRVWDIENSKQIQSFNEHSGHVYCVKFSSYYNHYNRRNVICSSSTDKTIRFWDIQKNQQFQIYKGHTDAICHIEFSLFNSGRYLCSGSHDKTICLWDVETSKTLHVFNGHKYDVLCVAISPLQSNSNKNNNIGGNGYTICSGSCDTTICIWDIETTKQLTVFNGHKSNVWSVKYGPSELGNIGSLNAILSGSHDKSVRLWDIRSGQQIQMFNGHTNTVYAVEYSPFIVNNIEISDNSNVICSGSFDNTIRFWDIRSNKNELYVIKGNIREDFGVRCFKFIQVKKKIKESDITNRDCDSMVLFAFGDKYMQLLFQRYLFIIEQLFLIFLH</sequence>
<dbReference type="GO" id="GO:1990234">
    <property type="term" value="C:transferase complex"/>
    <property type="evidence" value="ECO:0007669"/>
    <property type="project" value="UniProtKB-ARBA"/>
</dbReference>
<dbReference type="InterPro" id="IPR001680">
    <property type="entry name" value="WD40_rpt"/>
</dbReference>
<feature type="repeat" description="WD" evidence="3">
    <location>
        <begin position="128"/>
        <end position="171"/>
    </location>
</feature>
<organism evidence="4 5">
    <name type="scientific">Reticulomyxa filosa</name>
    <dbReference type="NCBI Taxonomy" id="46433"/>
    <lineage>
        <taxon>Eukaryota</taxon>
        <taxon>Sar</taxon>
        <taxon>Rhizaria</taxon>
        <taxon>Retaria</taxon>
        <taxon>Foraminifera</taxon>
        <taxon>Monothalamids</taxon>
        <taxon>Reticulomyxidae</taxon>
        <taxon>Reticulomyxa</taxon>
    </lineage>
</organism>